<keyword evidence="2" id="KW-1185">Reference proteome</keyword>
<evidence type="ECO:0000313" key="1">
    <source>
        <dbReference type="EMBL" id="GHO46583.1"/>
    </source>
</evidence>
<dbReference type="AlphaFoldDB" id="A0A8J3I467"/>
<name>A0A8J3I467_9CHLR</name>
<comment type="caution">
    <text evidence="1">The sequence shown here is derived from an EMBL/GenBank/DDBJ whole genome shotgun (WGS) entry which is preliminary data.</text>
</comment>
<accession>A0A8J3I467</accession>
<organism evidence="1 2">
    <name type="scientific">Ktedonospora formicarum</name>
    <dbReference type="NCBI Taxonomy" id="2778364"/>
    <lineage>
        <taxon>Bacteria</taxon>
        <taxon>Bacillati</taxon>
        <taxon>Chloroflexota</taxon>
        <taxon>Ktedonobacteria</taxon>
        <taxon>Ktedonobacterales</taxon>
        <taxon>Ktedonobacteraceae</taxon>
        <taxon>Ktedonospora</taxon>
    </lineage>
</organism>
<proteinExistence type="predicted"/>
<dbReference type="RefSeq" id="WP_220195953.1">
    <property type="nucleotide sequence ID" value="NZ_BNJF01000002.1"/>
</dbReference>
<dbReference type="Proteomes" id="UP000612362">
    <property type="component" value="Unassembled WGS sequence"/>
</dbReference>
<dbReference type="EMBL" id="BNJF01000002">
    <property type="protein sequence ID" value="GHO46583.1"/>
    <property type="molecule type" value="Genomic_DNA"/>
</dbReference>
<reference evidence="1" key="1">
    <citation type="submission" date="2020-10" db="EMBL/GenBank/DDBJ databases">
        <title>Taxonomic study of unclassified bacteria belonging to the class Ktedonobacteria.</title>
        <authorList>
            <person name="Yabe S."/>
            <person name="Wang C.M."/>
            <person name="Zheng Y."/>
            <person name="Sakai Y."/>
            <person name="Cavaletti L."/>
            <person name="Monciardini P."/>
            <person name="Donadio S."/>
        </authorList>
    </citation>
    <scope>NUCLEOTIDE SEQUENCE</scope>
    <source>
        <strain evidence="1">SOSP1-1</strain>
    </source>
</reference>
<sequence>MGKEHFDASVGLGFSLTLFERYRKNGLLQAELTHVPGIRGRCKGFLQLVEGKVTTCYVEDKDGRRHQISPSVLVAVDNERGPFDWHLMALPTPPSPALRPDTFVHVEESTPIPRIIAPLDIDLLRGWTSRQKLMLSTVYETINGMKDIETIKKEVPLAPNVTEEAIRILLSLQVVSID</sequence>
<evidence type="ECO:0000313" key="2">
    <source>
        <dbReference type="Proteomes" id="UP000612362"/>
    </source>
</evidence>
<protein>
    <submittedName>
        <fullName evidence="1">Uncharacterized protein</fullName>
    </submittedName>
</protein>
<gene>
    <name evidence="1" type="ORF">KSX_47460</name>
</gene>